<accession>A0A291P8G1</accession>
<organism evidence="4 5">
    <name type="scientific">Halomonas beimenensis</name>
    <dbReference type="NCBI Taxonomy" id="475662"/>
    <lineage>
        <taxon>Bacteria</taxon>
        <taxon>Pseudomonadati</taxon>
        <taxon>Pseudomonadota</taxon>
        <taxon>Gammaproteobacteria</taxon>
        <taxon>Oceanospirillales</taxon>
        <taxon>Halomonadaceae</taxon>
        <taxon>Halomonas</taxon>
    </lineage>
</organism>
<reference evidence="4 5" key="1">
    <citation type="journal article" date="2017" name="Sci. Rep.">
        <title>Revealing the Saline Adaptation Strategies of the Halophilic Bacterium Halomonas beimenensis through High-throughput Omics and Transposon Mutagenesis Approaches.</title>
        <authorList>
            <person name="Chen Y.H."/>
            <person name="Lin S.S."/>
            <person name="Shyu Y.T."/>
        </authorList>
    </citation>
    <scope>NUCLEOTIDE SEQUENCE [LARGE SCALE GENOMIC DNA]</scope>
    <source>
        <strain evidence="4 5">NTU-111</strain>
    </source>
</reference>
<evidence type="ECO:0000313" key="4">
    <source>
        <dbReference type="EMBL" id="ATJ83159.1"/>
    </source>
</evidence>
<dbReference type="RefSeq" id="WP_097789531.1">
    <property type="nucleotide sequence ID" value="NZ_BAAADT010000004.1"/>
</dbReference>
<dbReference type="PROSITE" id="PS50883">
    <property type="entry name" value="EAL"/>
    <property type="match status" value="1"/>
</dbReference>
<dbReference type="SUPFAM" id="SSF141868">
    <property type="entry name" value="EAL domain-like"/>
    <property type="match status" value="1"/>
</dbReference>
<dbReference type="PROSITE" id="PS51257">
    <property type="entry name" value="PROKAR_LIPOPROTEIN"/>
    <property type="match status" value="1"/>
</dbReference>
<feature type="region of interest" description="Disordered" evidence="1">
    <location>
        <begin position="760"/>
        <end position="784"/>
    </location>
</feature>
<feature type="domain" description="GGDEF" evidence="3">
    <location>
        <begin position="367"/>
        <end position="504"/>
    </location>
</feature>
<dbReference type="SMART" id="SM00052">
    <property type="entry name" value="EAL"/>
    <property type="match status" value="1"/>
</dbReference>
<dbReference type="InterPro" id="IPR029787">
    <property type="entry name" value="Nucleotide_cyclase"/>
</dbReference>
<dbReference type="InterPro" id="IPR043128">
    <property type="entry name" value="Rev_trsase/Diguanyl_cyclase"/>
</dbReference>
<name>A0A291P8G1_9GAMM</name>
<dbReference type="KEGG" id="hbe:BEI_2172"/>
<protein>
    <submittedName>
        <fullName evidence="4">Uncharacterized protein</fullName>
    </submittedName>
</protein>
<dbReference type="InterPro" id="IPR052155">
    <property type="entry name" value="Biofilm_reg_signaling"/>
</dbReference>
<sequence>MRHGSARRLRWILLVALWVACPLWAGETLLVIVPGHPGQVLDRALLAELGDRVEAERGPGSLEIVYLREGELSPAELGQALRRRDLIEVQDVMLLHDPAVTAYAELLEAGVAPAQRVVAYGAFAPAHRRWLRRQGIAHLDLLPVLTRLLAWLRQGTEANRLVGWVSDASPMPALANVLRQGQARLDALKVVGEAPLPPPVSGTEHVLLALPYQRHRREAASLLGTPTAAWCLMPEWFKDGCLGGIQPRVSGVAERLLAMLGSDLEETAPAGPVVWHAARTRLREGLRDELRYRGVPADEAQRRSLGSWLQWSSLGLGGFAMLVLGAAAAIERHRRRRREGFGYDTTTGLPGRPLLEHRLKRYLDSDHAFQLCWICFDRLEGLRETLGPEGAEEAIRRIAKRLRRTVRGEGYVARLEGEVFAIMSFHPRHETGRSPVGMVFAERLQETLSAPFQVGREDRLLLPRIGVALSGGDMTPFALLEEAQGAARQVMRSADRQPRMLVPEDVAPDERCLALTELLGRLSPGELAEQLSLSLEPRFLLADRRPCGGEVHVRWHSPRWGTVEQDELVRLAEGAGHRALLDRLICRRVVDELAGGAMPEDEPEGPRSGRTLWTIPVGLSQLVDGDVIESLFAACEEQGLDSSRLELQFRGEELLETERLQPALRRCREIGIGVAMQAPTRSGRALDAIFRLPLSRLVLEPALVARVPHDQSAILILKSLRDMAKLAGRHITVTGVTTSDQLVAVRGMNFVSAQGRLLGPSRPLSAPDGVSPSTAPGHLAPESS</sequence>
<dbReference type="InterPro" id="IPR035919">
    <property type="entry name" value="EAL_sf"/>
</dbReference>
<dbReference type="InterPro" id="IPR001633">
    <property type="entry name" value="EAL_dom"/>
</dbReference>
<dbReference type="Pfam" id="PF00563">
    <property type="entry name" value="EAL"/>
    <property type="match status" value="1"/>
</dbReference>
<dbReference type="EMBL" id="CP021435">
    <property type="protein sequence ID" value="ATJ83159.1"/>
    <property type="molecule type" value="Genomic_DNA"/>
</dbReference>
<dbReference type="PANTHER" id="PTHR44757">
    <property type="entry name" value="DIGUANYLATE CYCLASE DGCP"/>
    <property type="match status" value="1"/>
</dbReference>
<dbReference type="InterPro" id="IPR000160">
    <property type="entry name" value="GGDEF_dom"/>
</dbReference>
<dbReference type="SMART" id="SM00267">
    <property type="entry name" value="GGDEF"/>
    <property type="match status" value="1"/>
</dbReference>
<gene>
    <name evidence="4" type="ORF">BEI_2172</name>
</gene>
<feature type="domain" description="EAL" evidence="2">
    <location>
        <begin position="515"/>
        <end position="775"/>
    </location>
</feature>
<evidence type="ECO:0000259" key="2">
    <source>
        <dbReference type="PROSITE" id="PS50883"/>
    </source>
</evidence>
<dbReference type="PROSITE" id="PS50887">
    <property type="entry name" value="GGDEF"/>
    <property type="match status" value="1"/>
</dbReference>
<dbReference type="CDD" id="cd01948">
    <property type="entry name" value="EAL"/>
    <property type="match status" value="1"/>
</dbReference>
<keyword evidence="5" id="KW-1185">Reference proteome</keyword>
<dbReference type="Proteomes" id="UP000219993">
    <property type="component" value="Chromosome"/>
</dbReference>
<dbReference type="OrthoDB" id="9812358at2"/>
<dbReference type="PANTHER" id="PTHR44757:SF2">
    <property type="entry name" value="BIOFILM ARCHITECTURE MAINTENANCE PROTEIN MBAA"/>
    <property type="match status" value="1"/>
</dbReference>
<evidence type="ECO:0000256" key="1">
    <source>
        <dbReference type="SAM" id="MobiDB-lite"/>
    </source>
</evidence>
<proteinExistence type="predicted"/>
<dbReference type="AlphaFoldDB" id="A0A291P8G1"/>
<evidence type="ECO:0000259" key="3">
    <source>
        <dbReference type="PROSITE" id="PS50887"/>
    </source>
</evidence>
<evidence type="ECO:0000313" key="5">
    <source>
        <dbReference type="Proteomes" id="UP000219993"/>
    </source>
</evidence>
<dbReference type="SUPFAM" id="SSF55073">
    <property type="entry name" value="Nucleotide cyclase"/>
    <property type="match status" value="1"/>
</dbReference>
<dbReference type="Pfam" id="PF00990">
    <property type="entry name" value="GGDEF"/>
    <property type="match status" value="1"/>
</dbReference>
<dbReference type="Gene3D" id="3.20.20.450">
    <property type="entry name" value="EAL domain"/>
    <property type="match status" value="1"/>
</dbReference>
<dbReference type="Gene3D" id="3.30.70.270">
    <property type="match status" value="1"/>
</dbReference>